<dbReference type="PANTHER" id="PTHR43745:SF2">
    <property type="entry name" value="NITROREDUCTASE MJ1384-RELATED"/>
    <property type="match status" value="1"/>
</dbReference>
<dbReference type="GO" id="GO:0016491">
    <property type="term" value="F:oxidoreductase activity"/>
    <property type="evidence" value="ECO:0007669"/>
    <property type="project" value="InterPro"/>
</dbReference>
<accession>A0A895XGQ7</accession>
<feature type="compositionally biased region" description="Basic and acidic residues" evidence="1">
    <location>
        <begin position="263"/>
        <end position="272"/>
    </location>
</feature>
<evidence type="ECO:0000259" key="2">
    <source>
        <dbReference type="Pfam" id="PF00881"/>
    </source>
</evidence>
<dbReference type="CDD" id="cd02142">
    <property type="entry name" value="McbC_SagB-like_oxidoreductase"/>
    <property type="match status" value="1"/>
</dbReference>
<feature type="region of interest" description="Disordered" evidence="1">
    <location>
        <begin position="221"/>
        <end position="273"/>
    </location>
</feature>
<evidence type="ECO:0000256" key="1">
    <source>
        <dbReference type="SAM" id="MobiDB-lite"/>
    </source>
</evidence>
<dbReference type="Gene3D" id="3.40.109.10">
    <property type="entry name" value="NADH Oxidase"/>
    <property type="match status" value="1"/>
</dbReference>
<dbReference type="Proteomes" id="UP000662939">
    <property type="component" value="Chromosome"/>
</dbReference>
<protein>
    <submittedName>
        <fullName evidence="4">SagB family peptide dehydrogenase</fullName>
    </submittedName>
</protein>
<dbReference type="AlphaFoldDB" id="A0A895XGQ7"/>
<dbReference type="PANTHER" id="PTHR43745">
    <property type="entry name" value="NITROREDUCTASE MJ1384-RELATED"/>
    <property type="match status" value="1"/>
</dbReference>
<dbReference type="InterPro" id="IPR029479">
    <property type="entry name" value="Nitroreductase"/>
</dbReference>
<dbReference type="InterPro" id="IPR020051">
    <property type="entry name" value="SagB-type_dehydrogenase"/>
</dbReference>
<evidence type="ECO:0000313" key="4">
    <source>
        <dbReference type="EMBL" id="QSB04077.1"/>
    </source>
</evidence>
<keyword evidence="5" id="KW-1185">Reference proteome</keyword>
<dbReference type="KEGG" id="nav:JQS30_09625"/>
<evidence type="ECO:0000259" key="3">
    <source>
        <dbReference type="Pfam" id="PF22767"/>
    </source>
</evidence>
<dbReference type="SUPFAM" id="SSF55469">
    <property type="entry name" value="FMN-dependent nitroreductase-like"/>
    <property type="match status" value="1"/>
</dbReference>
<dbReference type="InterPro" id="IPR054488">
    <property type="entry name" value="ThcOx_dom2"/>
</dbReference>
<feature type="domain" description="Cyanobactin oxidase ThcOx second" evidence="3">
    <location>
        <begin position="116"/>
        <end position="222"/>
    </location>
</feature>
<dbReference type="Pfam" id="PF22767">
    <property type="entry name" value="ThcOx"/>
    <property type="match status" value="1"/>
</dbReference>
<organism evidence="4 5">
    <name type="scientific">Natronoglycomyces albus</name>
    <dbReference type="NCBI Taxonomy" id="2811108"/>
    <lineage>
        <taxon>Bacteria</taxon>
        <taxon>Bacillati</taxon>
        <taxon>Actinomycetota</taxon>
        <taxon>Actinomycetes</taxon>
        <taxon>Glycomycetales</taxon>
        <taxon>Glycomycetaceae</taxon>
        <taxon>Natronoglycomyces</taxon>
    </lineage>
</organism>
<evidence type="ECO:0000313" key="5">
    <source>
        <dbReference type="Proteomes" id="UP000662939"/>
    </source>
</evidence>
<dbReference type="Pfam" id="PF00881">
    <property type="entry name" value="Nitroreductase"/>
    <property type="match status" value="1"/>
</dbReference>
<gene>
    <name evidence="4" type="ORF">JQS30_09625</name>
</gene>
<proteinExistence type="predicted"/>
<dbReference type="RefSeq" id="WP_213170076.1">
    <property type="nucleotide sequence ID" value="NZ_CP070496.1"/>
</dbReference>
<dbReference type="InterPro" id="IPR052544">
    <property type="entry name" value="Bacteriocin_Proc_Enz"/>
</dbReference>
<sequence length="474" mass="52052">MRLRRDPDLAFSPDHTGRLVCTSDRAGCVRYRDRDGLFRRTLEYLGVPRALSEVEKELRDPAQPLGHTRSTIVRLLADGLVVTFVNEGDTEIATGRMTTRIGQLVKPPTHDSRPHLQLSRFTAIRRLRRHLVAQNPVTGGVVELHQPALAGLLAQWATPAPVHHICAPSDMSATAVKELAQMMLALGILTHSSDTHLSEENTPPHQFHGFATAWAHSRSRDGLSLYGPTQPEFSHPNDEGLPGPDREDNKPTGPETKAIIELPKPDLNRRALTDPSLATLMESRKSRRSYGQTPMTLSNIAELLYRVTGARSEEDGQNPNKRPVPAAGGIHEIEYYLTVRRCEGLAPGIYHYRPHDHALTVLNTDTEHIVALIDHSYRALRKVAVPHILITLTSRYPALATKYGDLAYSLTLKNAGVIMLALQLSAEAMKLACCPVGSGDAAVFAEATGRQPVDELPIGEIAVGPRAEEDELSP</sequence>
<dbReference type="EMBL" id="CP070496">
    <property type="protein sequence ID" value="QSB04077.1"/>
    <property type="molecule type" value="Genomic_DNA"/>
</dbReference>
<feature type="domain" description="Nitroreductase" evidence="2">
    <location>
        <begin position="282"/>
        <end position="464"/>
    </location>
</feature>
<name>A0A895XGQ7_9ACTN</name>
<dbReference type="InterPro" id="IPR000415">
    <property type="entry name" value="Nitroreductase-like"/>
</dbReference>
<reference evidence="4" key="1">
    <citation type="submission" date="2021-02" db="EMBL/GenBank/DDBJ databases">
        <title>Natronoglycomyces albus gen. nov., sp. nov, a haloalkaliphilic actinobacterium from a soda solonchak soil.</title>
        <authorList>
            <person name="Sorokin D.Y."/>
            <person name="Khijniak T.V."/>
            <person name="Zakharycheva A.P."/>
            <person name="Boueva O.V."/>
            <person name="Ariskina E.V."/>
            <person name="Hahnke R.L."/>
            <person name="Bunk B."/>
            <person name="Sproer C."/>
            <person name="Schumann P."/>
            <person name="Evtushenko L.I."/>
            <person name="Kublanov I.V."/>
        </authorList>
    </citation>
    <scope>NUCLEOTIDE SEQUENCE</scope>
    <source>
        <strain evidence="4">DSM 106290</strain>
    </source>
</reference>
<dbReference type="NCBIfam" id="TIGR03605">
    <property type="entry name" value="antibiot_sagB"/>
    <property type="match status" value="1"/>
</dbReference>